<evidence type="ECO:0000259" key="8">
    <source>
        <dbReference type="PROSITE" id="PS50943"/>
    </source>
</evidence>
<proteinExistence type="inferred from homology"/>
<comment type="similarity">
    <text evidence="1 7">Belongs to the sigma-70 factor family.</text>
</comment>
<dbReference type="PIRSF" id="PIRSF000770">
    <property type="entry name" value="RNA_pol_sigma-SigE/K"/>
    <property type="match status" value="1"/>
</dbReference>
<accession>K0B025</accession>
<keyword evidence="5 7" id="KW-0238">DNA-binding</keyword>
<evidence type="ECO:0000256" key="2">
    <source>
        <dbReference type="ARBA" id="ARBA00022969"/>
    </source>
</evidence>
<dbReference type="Pfam" id="PF04545">
    <property type="entry name" value="Sigma70_r4"/>
    <property type="match status" value="1"/>
</dbReference>
<dbReference type="RefSeq" id="WP_014967457.1">
    <property type="nucleotide sequence ID" value="NC_018664.1"/>
</dbReference>
<evidence type="ECO:0000256" key="6">
    <source>
        <dbReference type="ARBA" id="ARBA00023163"/>
    </source>
</evidence>
<dbReference type="PRINTS" id="PR00046">
    <property type="entry name" value="SIGMA70FCT"/>
</dbReference>
<sequence length="244" mass="28429">MEIKFLNKIMLKLRILYIKTLKKLNLFKEEEVYYIGGSEVLPPPLSKDEESYLLSRLKQDDSIKTILIERNLRLVVYIARKFDNTGIGVEDLVSIGTIGLIKAVNTFDPDKNIKLATYASKCIENEILMYLRRNSRIKSEISFDEPLNTDWDGNELLLSDILGTDEDIIFKYLEEEIDRSLLNEAVGKLNDREKRIMELRFGLNNGEERTQKEVADILGISQSYISRLEKRIVKRLEREISKMF</sequence>
<evidence type="ECO:0000256" key="1">
    <source>
        <dbReference type="ARBA" id="ARBA00007788"/>
    </source>
</evidence>
<evidence type="ECO:0000256" key="5">
    <source>
        <dbReference type="ARBA" id="ARBA00023125"/>
    </source>
</evidence>
<keyword evidence="3 7" id="KW-0805">Transcription regulation</keyword>
<dbReference type="GO" id="GO:0006352">
    <property type="term" value="P:DNA-templated transcription initiation"/>
    <property type="evidence" value="ECO:0007669"/>
    <property type="project" value="InterPro"/>
</dbReference>
<dbReference type="SUPFAM" id="SSF88946">
    <property type="entry name" value="Sigma2 domain of RNA polymerase sigma factors"/>
    <property type="match status" value="1"/>
</dbReference>
<dbReference type="InterPro" id="IPR000943">
    <property type="entry name" value="RNA_pol_sigma70"/>
</dbReference>
<dbReference type="PANTHER" id="PTHR30376:SF3">
    <property type="entry name" value="RNA POLYMERASE SIGMA FACTOR RPOH"/>
    <property type="match status" value="1"/>
</dbReference>
<dbReference type="InterPro" id="IPR050813">
    <property type="entry name" value="Sigma-70_Factor"/>
</dbReference>
<dbReference type="GO" id="GO:0030435">
    <property type="term" value="P:sporulation resulting in formation of a cellular spore"/>
    <property type="evidence" value="ECO:0007669"/>
    <property type="project" value="UniProtKB-KW"/>
</dbReference>
<dbReference type="GO" id="GO:0016987">
    <property type="term" value="F:sigma factor activity"/>
    <property type="evidence" value="ECO:0007669"/>
    <property type="project" value="UniProtKB-KW"/>
</dbReference>
<dbReference type="Gene3D" id="1.10.10.10">
    <property type="entry name" value="Winged helix-like DNA-binding domain superfamily/Winged helix DNA-binding domain"/>
    <property type="match status" value="1"/>
</dbReference>
<dbReference type="HOGENOM" id="CLU_014793_8_7_9"/>
<dbReference type="InterPro" id="IPR013325">
    <property type="entry name" value="RNA_pol_sigma_r2"/>
</dbReference>
<gene>
    <name evidence="9" type="primary">sigE</name>
    <name evidence="9" type="ordered locus">Curi_c13090</name>
</gene>
<dbReference type="Pfam" id="PF04542">
    <property type="entry name" value="Sigma70_r2"/>
    <property type="match status" value="1"/>
</dbReference>
<dbReference type="GO" id="GO:0003677">
    <property type="term" value="F:DNA binding"/>
    <property type="evidence" value="ECO:0007669"/>
    <property type="project" value="UniProtKB-KW"/>
</dbReference>
<organism evidence="9 10">
    <name type="scientific">Gottschalkia acidurici (strain ATCC 7906 / DSM 604 / BCRC 14475 / CIP 104303 / KCTC 5404 / NCIMB 10678 / 9a)</name>
    <name type="common">Clostridium acidurici</name>
    <dbReference type="NCBI Taxonomy" id="1128398"/>
    <lineage>
        <taxon>Bacteria</taxon>
        <taxon>Bacillati</taxon>
        <taxon>Bacillota</taxon>
        <taxon>Tissierellia</taxon>
        <taxon>Tissierellales</taxon>
        <taxon>Gottschalkiaceae</taxon>
        <taxon>Gottschalkia</taxon>
    </lineage>
</organism>
<dbReference type="Proteomes" id="UP000006094">
    <property type="component" value="Chromosome"/>
</dbReference>
<dbReference type="PROSITE" id="PS00716">
    <property type="entry name" value="SIGMA70_2"/>
    <property type="match status" value="1"/>
</dbReference>
<dbReference type="Gene3D" id="1.20.120.1810">
    <property type="match status" value="1"/>
</dbReference>
<keyword evidence="2" id="KW-0749">Sporulation</keyword>
<evidence type="ECO:0000256" key="7">
    <source>
        <dbReference type="RuleBase" id="RU362124"/>
    </source>
</evidence>
<dbReference type="STRING" id="1128398.Curi_c13090"/>
<dbReference type="PATRIC" id="fig|1128398.3.peg.1328"/>
<dbReference type="NCBIfam" id="NF004471">
    <property type="entry name" value="PRK05803.1"/>
    <property type="match status" value="1"/>
</dbReference>
<dbReference type="SUPFAM" id="SSF88659">
    <property type="entry name" value="Sigma3 and sigma4 domains of RNA polymerase sigma factors"/>
    <property type="match status" value="1"/>
</dbReference>
<dbReference type="InterPro" id="IPR007627">
    <property type="entry name" value="RNA_pol_sigma70_r2"/>
</dbReference>
<protein>
    <recommendedName>
        <fullName evidence="7">RNA polymerase sigma factor</fullName>
    </recommendedName>
</protein>
<evidence type="ECO:0000256" key="3">
    <source>
        <dbReference type="ARBA" id="ARBA00023015"/>
    </source>
</evidence>
<dbReference type="KEGG" id="cad:Curi_c13090"/>
<evidence type="ECO:0000256" key="4">
    <source>
        <dbReference type="ARBA" id="ARBA00023082"/>
    </source>
</evidence>
<dbReference type="PROSITE" id="PS50943">
    <property type="entry name" value="HTH_CROC1"/>
    <property type="match status" value="1"/>
</dbReference>
<dbReference type="EMBL" id="CP003326">
    <property type="protein sequence ID" value="AFS78320.1"/>
    <property type="molecule type" value="Genomic_DNA"/>
</dbReference>
<dbReference type="InterPro" id="IPR014284">
    <property type="entry name" value="RNA_pol_sigma-70_dom"/>
</dbReference>
<dbReference type="InterPro" id="IPR007630">
    <property type="entry name" value="RNA_pol_sigma70_r4"/>
</dbReference>
<name>K0B025_GOTA9</name>
<keyword evidence="10" id="KW-1185">Reference proteome</keyword>
<evidence type="ECO:0000313" key="10">
    <source>
        <dbReference type="Proteomes" id="UP000006094"/>
    </source>
</evidence>
<reference evidence="9 10" key="1">
    <citation type="journal article" date="2012" name="PLoS ONE">
        <title>The purine-utilizing bacterium Clostridium acidurici 9a: a genome-guided metabolic reconsideration.</title>
        <authorList>
            <person name="Hartwich K."/>
            <person name="Poehlein A."/>
            <person name="Daniel R."/>
        </authorList>
    </citation>
    <scope>NUCLEOTIDE SEQUENCE [LARGE SCALE GENOMIC DNA]</scope>
    <source>
        <strain evidence="10">ATCC 7906 / DSM 604 / BCRC 14475 / CIP 104303 / KCTC 5404 / NCIMB 10678 / 9a</strain>
    </source>
</reference>
<keyword evidence="6 7" id="KW-0804">Transcription</keyword>
<keyword evidence="4 7" id="KW-0731">Sigma factor</keyword>
<dbReference type="NCBIfam" id="TIGR02937">
    <property type="entry name" value="sigma70-ECF"/>
    <property type="match status" value="1"/>
</dbReference>
<dbReference type="NCBIfam" id="TIGR02835">
    <property type="entry name" value="spore_sigmaE"/>
    <property type="match status" value="1"/>
</dbReference>
<dbReference type="eggNOG" id="COG1191">
    <property type="taxonomic scope" value="Bacteria"/>
</dbReference>
<dbReference type="PROSITE" id="PS00715">
    <property type="entry name" value="SIGMA70_1"/>
    <property type="match status" value="1"/>
</dbReference>
<dbReference type="PANTHER" id="PTHR30376">
    <property type="entry name" value="SIGMA FACTOR RPOH HEAT SHOCK RELATED"/>
    <property type="match status" value="1"/>
</dbReference>
<dbReference type="InterPro" id="IPR001387">
    <property type="entry name" value="Cro/C1-type_HTH"/>
</dbReference>
<feature type="domain" description="HTH cro/C1-type" evidence="8">
    <location>
        <begin position="210"/>
        <end position="230"/>
    </location>
</feature>
<dbReference type="NCBIfam" id="NF006158">
    <property type="entry name" value="PRK08301.1"/>
    <property type="match status" value="1"/>
</dbReference>
<comment type="function">
    <text evidence="7">Sigma factors are initiation factors that promote the attachment of RNA polymerase to specific initiation sites and are then released.</text>
</comment>
<dbReference type="InterPro" id="IPR036388">
    <property type="entry name" value="WH-like_DNA-bd_sf"/>
</dbReference>
<dbReference type="CDD" id="cd06171">
    <property type="entry name" value="Sigma70_r4"/>
    <property type="match status" value="1"/>
</dbReference>
<evidence type="ECO:0000313" key="9">
    <source>
        <dbReference type="EMBL" id="AFS78320.1"/>
    </source>
</evidence>
<dbReference type="InterPro" id="IPR014200">
    <property type="entry name" value="RNA_pol_sigma-E"/>
</dbReference>
<dbReference type="InterPro" id="IPR013324">
    <property type="entry name" value="RNA_pol_sigma_r3/r4-like"/>
</dbReference>
<dbReference type="AlphaFoldDB" id="K0B025"/>